<comment type="caution">
    <text evidence="1">The sequence shown here is derived from an EMBL/GenBank/DDBJ whole genome shotgun (WGS) entry which is preliminary data.</text>
</comment>
<sequence length="60" mass="6937">MNSEQKKRGEFGFAGLRSLAPVNKVHERNIIQYSSEFLYVQSFSHWILSNLHETTLGINI</sequence>
<organism evidence="1 2">
    <name type="scientific">Leptospira kirschneri str. H1</name>
    <dbReference type="NCBI Taxonomy" id="1049966"/>
    <lineage>
        <taxon>Bacteria</taxon>
        <taxon>Pseudomonadati</taxon>
        <taxon>Spirochaetota</taxon>
        <taxon>Spirochaetia</taxon>
        <taxon>Leptospirales</taxon>
        <taxon>Leptospiraceae</taxon>
        <taxon>Leptospira</taxon>
    </lineage>
</organism>
<protein>
    <submittedName>
        <fullName evidence="1">Uncharacterized protein</fullName>
    </submittedName>
</protein>
<evidence type="ECO:0000313" key="2">
    <source>
        <dbReference type="Proteomes" id="UP000006253"/>
    </source>
</evidence>
<dbReference type="Proteomes" id="UP000006253">
    <property type="component" value="Unassembled WGS sequence"/>
</dbReference>
<accession>A0A0E2B6K7</accession>
<reference evidence="1 2" key="1">
    <citation type="submission" date="2012-10" db="EMBL/GenBank/DDBJ databases">
        <authorList>
            <person name="Harkins D.M."/>
            <person name="Durkin A.S."/>
            <person name="Brinkac L.M."/>
            <person name="Selengut J.D."/>
            <person name="Sanka R."/>
            <person name="DePew J."/>
            <person name="Purushe J."/>
            <person name="Peacock S.J."/>
            <person name="Thaipadungpanit J."/>
            <person name="Wuthiekanun V.W."/>
            <person name="Day N.P."/>
            <person name="Vinetz J.M."/>
            <person name="Sutton G.G."/>
            <person name="Nelson W.C."/>
            <person name="Fouts D.E."/>
        </authorList>
    </citation>
    <scope>NUCLEOTIDE SEQUENCE [LARGE SCALE GENOMIC DNA]</scope>
    <source>
        <strain evidence="1 2">H1</strain>
    </source>
</reference>
<proteinExistence type="predicted"/>
<name>A0A0E2B6K7_9LEPT</name>
<dbReference type="AlphaFoldDB" id="A0A0E2B6K7"/>
<evidence type="ECO:0000313" key="1">
    <source>
        <dbReference type="EMBL" id="EKO16491.1"/>
    </source>
</evidence>
<gene>
    <name evidence="1" type="ORF">LEP1GSC081_2887</name>
</gene>
<dbReference type="EMBL" id="AHMY02000025">
    <property type="protein sequence ID" value="EKO16491.1"/>
    <property type="molecule type" value="Genomic_DNA"/>
</dbReference>